<keyword evidence="5" id="KW-1185">Reference proteome</keyword>
<comment type="similarity">
    <text evidence="1">Belongs to the methyltransferase superfamily. LaeA methyltransferase family.</text>
</comment>
<comment type="caution">
    <text evidence="4">The sequence shown here is derived from an EMBL/GenBank/DDBJ whole genome shotgun (WGS) entry which is preliminary data.</text>
</comment>
<feature type="compositionally biased region" description="Polar residues" evidence="2">
    <location>
        <begin position="52"/>
        <end position="63"/>
    </location>
</feature>
<evidence type="ECO:0000313" key="5">
    <source>
        <dbReference type="Proteomes" id="UP001302602"/>
    </source>
</evidence>
<evidence type="ECO:0000256" key="1">
    <source>
        <dbReference type="ARBA" id="ARBA00038158"/>
    </source>
</evidence>
<evidence type="ECO:0000259" key="3">
    <source>
        <dbReference type="Pfam" id="PF13649"/>
    </source>
</evidence>
<dbReference type="AlphaFoldDB" id="A0AAN6U7U9"/>
<feature type="compositionally biased region" description="Low complexity" evidence="2">
    <location>
        <begin position="83"/>
        <end position="103"/>
    </location>
</feature>
<dbReference type="Pfam" id="PF13649">
    <property type="entry name" value="Methyltransf_25"/>
    <property type="match status" value="1"/>
</dbReference>
<dbReference type="PANTHER" id="PTHR43591">
    <property type="entry name" value="METHYLTRANSFERASE"/>
    <property type="match status" value="1"/>
</dbReference>
<evidence type="ECO:0000256" key="2">
    <source>
        <dbReference type="SAM" id="MobiDB-lite"/>
    </source>
</evidence>
<reference evidence="4" key="1">
    <citation type="journal article" date="2023" name="Mol. Phylogenet. Evol.">
        <title>Genome-scale phylogeny and comparative genomics of the fungal order Sordariales.</title>
        <authorList>
            <person name="Hensen N."/>
            <person name="Bonometti L."/>
            <person name="Westerberg I."/>
            <person name="Brannstrom I.O."/>
            <person name="Guillou S."/>
            <person name="Cros-Aarteil S."/>
            <person name="Calhoun S."/>
            <person name="Haridas S."/>
            <person name="Kuo A."/>
            <person name="Mondo S."/>
            <person name="Pangilinan J."/>
            <person name="Riley R."/>
            <person name="LaButti K."/>
            <person name="Andreopoulos B."/>
            <person name="Lipzen A."/>
            <person name="Chen C."/>
            <person name="Yan M."/>
            <person name="Daum C."/>
            <person name="Ng V."/>
            <person name="Clum A."/>
            <person name="Steindorff A."/>
            <person name="Ohm R.A."/>
            <person name="Martin F."/>
            <person name="Silar P."/>
            <person name="Natvig D.O."/>
            <person name="Lalanne C."/>
            <person name="Gautier V."/>
            <person name="Ament-Velasquez S.L."/>
            <person name="Kruys A."/>
            <person name="Hutchinson M.I."/>
            <person name="Powell A.J."/>
            <person name="Barry K."/>
            <person name="Miller A.N."/>
            <person name="Grigoriev I.V."/>
            <person name="Debuchy R."/>
            <person name="Gladieux P."/>
            <person name="Hiltunen Thoren M."/>
            <person name="Johannesson H."/>
        </authorList>
    </citation>
    <scope>NUCLEOTIDE SEQUENCE</scope>
    <source>
        <strain evidence="4">CBS 731.68</strain>
    </source>
</reference>
<evidence type="ECO:0000313" key="4">
    <source>
        <dbReference type="EMBL" id="KAK4128007.1"/>
    </source>
</evidence>
<feature type="region of interest" description="Disordered" evidence="2">
    <location>
        <begin position="14"/>
        <end position="148"/>
    </location>
</feature>
<dbReference type="CDD" id="cd02440">
    <property type="entry name" value="AdoMet_MTases"/>
    <property type="match status" value="1"/>
</dbReference>
<dbReference type="SUPFAM" id="SSF53335">
    <property type="entry name" value="S-adenosyl-L-methionine-dependent methyltransferases"/>
    <property type="match status" value="1"/>
</dbReference>
<dbReference type="Proteomes" id="UP001302602">
    <property type="component" value="Unassembled WGS sequence"/>
</dbReference>
<name>A0AAN6U7U9_9PEZI</name>
<dbReference type="GeneID" id="87823130"/>
<feature type="domain" description="Methyltransferase" evidence="3">
    <location>
        <begin position="315"/>
        <end position="425"/>
    </location>
</feature>
<dbReference type="RefSeq" id="XP_062651778.1">
    <property type="nucleotide sequence ID" value="XM_062786364.1"/>
</dbReference>
<dbReference type="EMBL" id="MU853224">
    <property type="protein sequence ID" value="KAK4128007.1"/>
    <property type="molecule type" value="Genomic_DNA"/>
</dbReference>
<gene>
    <name evidence="4" type="ORF">N657DRAFT_238124</name>
</gene>
<protein>
    <recommendedName>
        <fullName evidence="3">Methyltransferase domain-containing protein</fullName>
    </recommendedName>
</protein>
<dbReference type="InterPro" id="IPR041698">
    <property type="entry name" value="Methyltransf_25"/>
</dbReference>
<dbReference type="InterPro" id="IPR029063">
    <property type="entry name" value="SAM-dependent_MTases_sf"/>
</dbReference>
<dbReference type="PANTHER" id="PTHR43591:SF50">
    <property type="entry name" value="METHYLTRANSFERASE DOMAIN-CONTAINING PROTEIN-RELATED"/>
    <property type="match status" value="1"/>
</dbReference>
<feature type="compositionally biased region" description="Basic and acidic residues" evidence="2">
    <location>
        <begin position="468"/>
        <end position="478"/>
    </location>
</feature>
<sequence>MEFLTGYAAAKAPYLTYEVEGSHKSRSKPARSNSTSGTATTRKRSRVPGHARTNSASTTSSGGRTEPQVPPYNSNSPGLQQPSGGADASGVVVESAGAVVASSPEDCADPIPGHNHPSPSRRRNSHRERERMSSLRYFQDKQLPATPRLNTQDASAKYLSAGSHSEPASARTPASASAAPAAALSNPGSVVAAVAFPDRRMPQHPAMFQYAEAGTGRTPGGGGLRAESVSSVSGATTTSSRTMQSSDHASDLVHQHRPFVVRNGRTYLADPTLPYPLPVDLEELHRQSLQTMLLMQLNGRPICAPAFAHKPPPRILEVGCGTGFWSLMCYKHYETRGLHKDISFTGIDIVALPPNSTAGGGPSGHSRPDKDMNWRFVQHDVRKLPFPFPDGSFDFVMVKNMSLATSMAAQQSLIEEYIRLLTPGGTIEIWETDHMLRMLRPHVPEGTTTSGPAEQDGFPSSTTPNANDMHDTKQDKPDAAVAANTELGGAYIMTPNTPLSTPLNNFLVEYNAWVSRALEARALCTMPCTAIGPLLIQEAEVLTGVGSRRLAVPLTEIRWEKEGVGGVVTKDGKSYIETKARKGGVVGAAGGAGGGGGGGSGEGVRGAAGGLDAAAAALRRTALMIVVGKIQSLEPVLREASGKSQDEWDAWVGKMMNDLVRENGTSWGECLEVGAWWARKR</sequence>
<feature type="compositionally biased region" description="Polar residues" evidence="2">
    <location>
        <begin position="446"/>
        <end position="466"/>
    </location>
</feature>
<proteinExistence type="inferred from homology"/>
<accession>A0AAN6U7U9</accession>
<reference evidence="4" key="2">
    <citation type="submission" date="2023-05" db="EMBL/GenBank/DDBJ databases">
        <authorList>
            <consortium name="Lawrence Berkeley National Laboratory"/>
            <person name="Steindorff A."/>
            <person name="Hensen N."/>
            <person name="Bonometti L."/>
            <person name="Westerberg I."/>
            <person name="Brannstrom I.O."/>
            <person name="Guillou S."/>
            <person name="Cros-Aarteil S."/>
            <person name="Calhoun S."/>
            <person name="Haridas S."/>
            <person name="Kuo A."/>
            <person name="Mondo S."/>
            <person name="Pangilinan J."/>
            <person name="Riley R."/>
            <person name="Labutti K."/>
            <person name="Andreopoulos B."/>
            <person name="Lipzen A."/>
            <person name="Chen C."/>
            <person name="Yanf M."/>
            <person name="Daum C."/>
            <person name="Ng V."/>
            <person name="Clum A."/>
            <person name="Ohm R."/>
            <person name="Martin F."/>
            <person name="Silar P."/>
            <person name="Natvig D."/>
            <person name="Lalanne C."/>
            <person name="Gautier V."/>
            <person name="Ament-Velasquez S.L."/>
            <person name="Kruys A."/>
            <person name="Hutchinson M.I."/>
            <person name="Powell A.J."/>
            <person name="Barry K."/>
            <person name="Miller A.N."/>
            <person name="Grigoriev I.V."/>
            <person name="Debuchy R."/>
            <person name="Gladieux P."/>
            <person name="Thoren M.H."/>
            <person name="Johannesson H."/>
        </authorList>
    </citation>
    <scope>NUCLEOTIDE SEQUENCE</scope>
    <source>
        <strain evidence="4">CBS 731.68</strain>
    </source>
</reference>
<feature type="compositionally biased region" description="Polar residues" evidence="2">
    <location>
        <begin position="30"/>
        <end position="40"/>
    </location>
</feature>
<organism evidence="4 5">
    <name type="scientific">Parathielavia appendiculata</name>
    <dbReference type="NCBI Taxonomy" id="2587402"/>
    <lineage>
        <taxon>Eukaryota</taxon>
        <taxon>Fungi</taxon>
        <taxon>Dikarya</taxon>
        <taxon>Ascomycota</taxon>
        <taxon>Pezizomycotina</taxon>
        <taxon>Sordariomycetes</taxon>
        <taxon>Sordariomycetidae</taxon>
        <taxon>Sordariales</taxon>
        <taxon>Chaetomiaceae</taxon>
        <taxon>Parathielavia</taxon>
    </lineage>
</organism>
<dbReference type="Gene3D" id="3.40.50.150">
    <property type="entry name" value="Vaccinia Virus protein VP39"/>
    <property type="match status" value="1"/>
</dbReference>
<feature type="compositionally biased region" description="Polar residues" evidence="2">
    <location>
        <begin position="71"/>
        <end position="82"/>
    </location>
</feature>
<feature type="region of interest" description="Disordered" evidence="2">
    <location>
        <begin position="443"/>
        <end position="478"/>
    </location>
</feature>